<dbReference type="STRING" id="545695.TREAZ_0490"/>
<dbReference type="eggNOG" id="COG1792">
    <property type="taxonomic scope" value="Bacteria"/>
</dbReference>
<evidence type="ECO:0000313" key="9">
    <source>
        <dbReference type="EMBL" id="AEF82277.1"/>
    </source>
</evidence>
<protein>
    <recommendedName>
        <fullName evidence="2 5">Cell shape-determining protein MreC</fullName>
    </recommendedName>
    <alternativeName>
        <fullName evidence="4 5">Cell shape protein MreC</fullName>
    </alternativeName>
</protein>
<evidence type="ECO:0000256" key="2">
    <source>
        <dbReference type="ARBA" id="ARBA00013855"/>
    </source>
</evidence>
<evidence type="ECO:0000256" key="4">
    <source>
        <dbReference type="ARBA" id="ARBA00032089"/>
    </source>
</evidence>
<name>F5YC82_LEAAZ</name>
<comment type="similarity">
    <text evidence="1 5">Belongs to the MreC family.</text>
</comment>
<evidence type="ECO:0000256" key="6">
    <source>
        <dbReference type="SAM" id="Coils"/>
    </source>
</evidence>
<dbReference type="InParanoid" id="F5YC82"/>
<feature type="domain" description="Rod shape-determining protein MreC beta-barrel core" evidence="8">
    <location>
        <begin position="128"/>
        <end position="280"/>
    </location>
</feature>
<evidence type="ECO:0000256" key="5">
    <source>
        <dbReference type="PIRNR" id="PIRNR038471"/>
    </source>
</evidence>
<dbReference type="HOGENOM" id="CLU_042663_1_0_12"/>
<dbReference type="Gene3D" id="2.40.10.340">
    <property type="entry name" value="Rod shape-determining protein MreC, domain 1"/>
    <property type="match status" value="1"/>
</dbReference>
<evidence type="ECO:0000256" key="7">
    <source>
        <dbReference type="SAM" id="Phobius"/>
    </source>
</evidence>
<feature type="transmembrane region" description="Helical" evidence="7">
    <location>
        <begin position="12"/>
        <end position="33"/>
    </location>
</feature>
<evidence type="ECO:0000256" key="1">
    <source>
        <dbReference type="ARBA" id="ARBA00009369"/>
    </source>
</evidence>
<keyword evidence="10" id="KW-1185">Reference proteome</keyword>
<sequence length="294" mass="32502">MRLGGGKKQKSPVNTDLIVFIVLMLGSFSVLFFSTRSFVSDFKDLGLSVFSGLRGGIHEASSFVSRTVLSIRELAILRREYNELTERISRYEQLERSAAEIRQENNRLREQLGFSQALRYRHIPAELIGKDPDNLFSAFVINKGVHAGIKANMPVIAYQGGTQGLVGKVIQAGAFESLVMPLYDASSFVSSRLSESRYEGISEGQGKTEDRLVMRFIQKQARDEISIGEMVVTSGLGGIYPPGINIGRVNIINYQENENSMVVELDAAIDFSRLEYVFVIDASTETAVSEAPNG</sequence>
<gene>
    <name evidence="9" type="primary">mreC</name>
    <name evidence="9" type="ordered locus">TREAZ_0490</name>
</gene>
<keyword evidence="3 5" id="KW-0133">Cell shape</keyword>
<dbReference type="Proteomes" id="UP000009222">
    <property type="component" value="Chromosome"/>
</dbReference>
<dbReference type="Gene3D" id="2.40.10.350">
    <property type="entry name" value="Rod shape-determining protein MreC, domain 2"/>
    <property type="match status" value="1"/>
</dbReference>
<dbReference type="OrthoDB" id="9792313at2"/>
<dbReference type="AlphaFoldDB" id="F5YC82"/>
<keyword evidence="7" id="KW-0812">Transmembrane</keyword>
<dbReference type="EMBL" id="CP001841">
    <property type="protein sequence ID" value="AEF82277.1"/>
    <property type="molecule type" value="Genomic_DNA"/>
</dbReference>
<dbReference type="InterPro" id="IPR042175">
    <property type="entry name" value="Cell/Rod_MreC_2"/>
</dbReference>
<proteinExistence type="inferred from homology"/>
<organism evidence="9 10">
    <name type="scientific">Leadbettera azotonutricia (strain ATCC BAA-888 / DSM 13862 / ZAS-9)</name>
    <name type="common">Treponema azotonutricium</name>
    <dbReference type="NCBI Taxonomy" id="545695"/>
    <lineage>
        <taxon>Bacteria</taxon>
        <taxon>Pseudomonadati</taxon>
        <taxon>Spirochaetota</taxon>
        <taxon>Spirochaetia</taxon>
        <taxon>Spirochaetales</taxon>
        <taxon>Breznakiellaceae</taxon>
        <taxon>Leadbettera</taxon>
    </lineage>
</organism>
<evidence type="ECO:0000259" key="8">
    <source>
        <dbReference type="Pfam" id="PF04085"/>
    </source>
</evidence>
<dbReference type="KEGG" id="taz:TREAZ_0490"/>
<reference evidence="10" key="1">
    <citation type="submission" date="2009-12" db="EMBL/GenBank/DDBJ databases">
        <title>Complete sequence of Treponema azotonutricium strain ZAS-9.</title>
        <authorList>
            <person name="Tetu S.G."/>
            <person name="Matson E."/>
            <person name="Ren Q."/>
            <person name="Seshadri R."/>
            <person name="Elbourne L."/>
            <person name="Hassan K.A."/>
            <person name="Durkin A."/>
            <person name="Radune D."/>
            <person name="Mohamoud Y."/>
            <person name="Shay R."/>
            <person name="Jin S."/>
            <person name="Zhang X."/>
            <person name="Lucey K."/>
            <person name="Ballor N.R."/>
            <person name="Ottesen E."/>
            <person name="Rosenthal R."/>
            <person name="Allen A."/>
            <person name="Leadbetter J.R."/>
            <person name="Paulsen I.T."/>
        </authorList>
    </citation>
    <scope>NUCLEOTIDE SEQUENCE [LARGE SCALE GENOMIC DNA]</scope>
    <source>
        <strain evidence="10">ATCC BAA-888 / DSM 13862 / ZAS-9</strain>
    </source>
</reference>
<dbReference type="PANTHER" id="PTHR34138:SF1">
    <property type="entry name" value="CELL SHAPE-DETERMINING PROTEIN MREC"/>
    <property type="match status" value="1"/>
</dbReference>
<dbReference type="InterPro" id="IPR042177">
    <property type="entry name" value="Cell/Rod_1"/>
</dbReference>
<accession>F5YC82</accession>
<feature type="coiled-coil region" evidence="6">
    <location>
        <begin position="74"/>
        <end position="111"/>
    </location>
</feature>
<dbReference type="RefSeq" id="WP_015711460.1">
    <property type="nucleotide sequence ID" value="NC_015577.1"/>
</dbReference>
<comment type="function">
    <text evidence="5">Involved in formation and maintenance of cell shape.</text>
</comment>
<dbReference type="FunCoup" id="F5YC82">
    <property type="interactions" value="249"/>
</dbReference>
<keyword evidence="6" id="KW-0175">Coiled coil</keyword>
<evidence type="ECO:0000256" key="3">
    <source>
        <dbReference type="ARBA" id="ARBA00022960"/>
    </source>
</evidence>
<dbReference type="InterPro" id="IPR055342">
    <property type="entry name" value="MreC_beta-barrel_core"/>
</dbReference>
<dbReference type="Pfam" id="PF04085">
    <property type="entry name" value="MreC"/>
    <property type="match status" value="1"/>
</dbReference>
<dbReference type="GO" id="GO:0005886">
    <property type="term" value="C:plasma membrane"/>
    <property type="evidence" value="ECO:0007669"/>
    <property type="project" value="TreeGrafter"/>
</dbReference>
<keyword evidence="7" id="KW-1133">Transmembrane helix</keyword>
<keyword evidence="7" id="KW-0472">Membrane</keyword>
<dbReference type="NCBIfam" id="TIGR00219">
    <property type="entry name" value="mreC"/>
    <property type="match status" value="1"/>
</dbReference>
<evidence type="ECO:0000313" key="10">
    <source>
        <dbReference type="Proteomes" id="UP000009222"/>
    </source>
</evidence>
<dbReference type="InterPro" id="IPR007221">
    <property type="entry name" value="MreC"/>
</dbReference>
<reference evidence="9 10" key="2">
    <citation type="journal article" date="2011" name="ISME J.">
        <title>RNA-seq reveals cooperative metabolic interactions between two termite-gut spirochete species in co-culture.</title>
        <authorList>
            <person name="Rosenthal A.Z."/>
            <person name="Matson E.G."/>
            <person name="Eldar A."/>
            <person name="Leadbetter J.R."/>
        </authorList>
    </citation>
    <scope>NUCLEOTIDE SEQUENCE [LARGE SCALE GENOMIC DNA]</scope>
    <source>
        <strain evidence="10">ATCC BAA-888 / DSM 13862 / ZAS-9</strain>
    </source>
</reference>
<dbReference type="PANTHER" id="PTHR34138">
    <property type="entry name" value="CELL SHAPE-DETERMINING PROTEIN MREC"/>
    <property type="match status" value="1"/>
</dbReference>
<dbReference type="PIRSF" id="PIRSF038471">
    <property type="entry name" value="MreC"/>
    <property type="match status" value="1"/>
</dbReference>
<dbReference type="GO" id="GO:0008360">
    <property type="term" value="P:regulation of cell shape"/>
    <property type="evidence" value="ECO:0007669"/>
    <property type="project" value="UniProtKB-KW"/>
</dbReference>